<dbReference type="PROSITE" id="PS50943">
    <property type="entry name" value="HTH_CROC1"/>
    <property type="match status" value="1"/>
</dbReference>
<sequence length="122" mass="14066">MAATLGNKIKYLREKNNLSQKELAKILNIANSTLSQYESDVRVPSDDIKILIADYFNVSLDYLLGRPNKYNVSKENSKVSELEEEFPEGISVLYRANQNLTPEQKEVMLRMIKATFFEDDEK</sequence>
<dbReference type="InterPro" id="IPR001387">
    <property type="entry name" value="Cro/C1-type_HTH"/>
</dbReference>
<evidence type="ECO:0000313" key="3">
    <source>
        <dbReference type="EMBL" id="URN40873.1"/>
    </source>
</evidence>
<keyword evidence="1" id="KW-0238">DNA-binding</keyword>
<dbReference type="PANTHER" id="PTHR46558">
    <property type="entry name" value="TRACRIPTIONAL REGULATORY PROTEIN-RELATED-RELATED"/>
    <property type="match status" value="1"/>
</dbReference>
<proteinExistence type="predicted"/>
<evidence type="ECO:0000313" key="4">
    <source>
        <dbReference type="Proteomes" id="UP001056218"/>
    </source>
</evidence>
<dbReference type="PANTHER" id="PTHR46558:SF14">
    <property type="entry name" value="HTH-TYPE TRANSCRIPTIONAL REGULATOR ANSR"/>
    <property type="match status" value="1"/>
</dbReference>
<dbReference type="CDD" id="cd00093">
    <property type="entry name" value="HTH_XRE"/>
    <property type="match status" value="1"/>
</dbReference>
<gene>
    <name evidence="3" type="ORF">M9426_06360</name>
</gene>
<name>A0ABY4TM59_9FIRM</name>
<dbReference type="SMART" id="SM00530">
    <property type="entry name" value="HTH_XRE"/>
    <property type="match status" value="1"/>
</dbReference>
<organism evidence="3 4">
    <name type="scientific">Peptoniphilus genitalis</name>
    <dbReference type="NCBI Taxonomy" id="3036303"/>
    <lineage>
        <taxon>Bacteria</taxon>
        <taxon>Bacillati</taxon>
        <taxon>Bacillota</taxon>
        <taxon>Tissierellia</taxon>
        <taxon>Tissierellales</taxon>
        <taxon>Peptoniphilaceae</taxon>
        <taxon>Peptoniphilus</taxon>
    </lineage>
</organism>
<accession>A0ABY4TM59</accession>
<dbReference type="Proteomes" id="UP001056218">
    <property type="component" value="Chromosome"/>
</dbReference>
<keyword evidence="4" id="KW-1185">Reference proteome</keyword>
<dbReference type="Gene3D" id="1.10.260.40">
    <property type="entry name" value="lambda repressor-like DNA-binding domains"/>
    <property type="match status" value="1"/>
</dbReference>
<feature type="domain" description="HTH cro/C1-type" evidence="2">
    <location>
        <begin position="9"/>
        <end position="63"/>
    </location>
</feature>
<dbReference type="RefSeq" id="WP_250341686.1">
    <property type="nucleotide sequence ID" value="NZ_CP097885.1"/>
</dbReference>
<dbReference type="Pfam" id="PF01381">
    <property type="entry name" value="HTH_3"/>
    <property type="match status" value="1"/>
</dbReference>
<dbReference type="InterPro" id="IPR010982">
    <property type="entry name" value="Lambda_DNA-bd_dom_sf"/>
</dbReference>
<dbReference type="SUPFAM" id="SSF47413">
    <property type="entry name" value="lambda repressor-like DNA-binding domains"/>
    <property type="match status" value="1"/>
</dbReference>
<dbReference type="EMBL" id="CP097885">
    <property type="protein sequence ID" value="URN40873.1"/>
    <property type="molecule type" value="Genomic_DNA"/>
</dbReference>
<evidence type="ECO:0000259" key="2">
    <source>
        <dbReference type="PROSITE" id="PS50943"/>
    </source>
</evidence>
<protein>
    <submittedName>
        <fullName evidence="3">Helix-turn-helix domain-containing protein</fullName>
    </submittedName>
</protein>
<evidence type="ECO:0000256" key="1">
    <source>
        <dbReference type="ARBA" id="ARBA00023125"/>
    </source>
</evidence>
<reference evidence="3 4" key="1">
    <citation type="submission" date="2022-05" db="EMBL/GenBank/DDBJ databases">
        <title>Identification of Peptoniphilus vaginalis-like Bacteria, Peptoniphilus septimus sp. nov. from Blood Cultures in a Cervical Cancer Patient receiving Chemotherapy: Case and Implications.</title>
        <authorList>
            <person name="Zhan X.-Y."/>
        </authorList>
    </citation>
    <scope>NUCLEOTIDE SEQUENCE [LARGE SCALE GENOMIC DNA]</scope>
    <source>
        <strain evidence="3 4">SAHP1</strain>
    </source>
</reference>